<proteinExistence type="predicted"/>
<protein>
    <submittedName>
        <fullName evidence="2">Uncharacterized protein</fullName>
    </submittedName>
</protein>
<evidence type="ECO:0000313" key="3">
    <source>
        <dbReference type="Proteomes" id="UP000765509"/>
    </source>
</evidence>
<dbReference type="EMBL" id="AVOT02013686">
    <property type="protein sequence ID" value="MBW0496544.1"/>
    <property type="molecule type" value="Genomic_DNA"/>
</dbReference>
<sequence length="72" mass="7620">MEGEAPSRKEGRGPRRSNSFSQAVGIFTGPSRTAFKGPGKDGEEEEENYVEKEYSDGTEAVPTPVGASSSPV</sequence>
<evidence type="ECO:0000256" key="1">
    <source>
        <dbReference type="SAM" id="MobiDB-lite"/>
    </source>
</evidence>
<accession>A0A9Q3D4B2</accession>
<comment type="caution">
    <text evidence="2">The sequence shown here is derived from an EMBL/GenBank/DDBJ whole genome shotgun (WGS) entry which is preliminary data.</text>
</comment>
<dbReference type="AlphaFoldDB" id="A0A9Q3D4B2"/>
<reference evidence="2" key="1">
    <citation type="submission" date="2021-03" db="EMBL/GenBank/DDBJ databases">
        <title>Draft genome sequence of rust myrtle Austropuccinia psidii MF-1, a brazilian biotype.</title>
        <authorList>
            <person name="Quecine M.C."/>
            <person name="Pachon D.M.R."/>
            <person name="Bonatelli M.L."/>
            <person name="Correr F.H."/>
            <person name="Franceschini L.M."/>
            <person name="Leite T.F."/>
            <person name="Margarido G.R.A."/>
            <person name="Almeida C.A."/>
            <person name="Ferrarezi J.A."/>
            <person name="Labate C.A."/>
        </authorList>
    </citation>
    <scope>NUCLEOTIDE SEQUENCE</scope>
    <source>
        <strain evidence="2">MF-1</strain>
    </source>
</reference>
<evidence type="ECO:0000313" key="2">
    <source>
        <dbReference type="EMBL" id="MBW0496544.1"/>
    </source>
</evidence>
<feature type="region of interest" description="Disordered" evidence="1">
    <location>
        <begin position="1"/>
        <end position="72"/>
    </location>
</feature>
<dbReference type="Proteomes" id="UP000765509">
    <property type="component" value="Unassembled WGS sequence"/>
</dbReference>
<feature type="compositionally biased region" description="Basic and acidic residues" evidence="1">
    <location>
        <begin position="1"/>
        <end position="13"/>
    </location>
</feature>
<gene>
    <name evidence="2" type="ORF">O181_036259</name>
</gene>
<organism evidence="2 3">
    <name type="scientific">Austropuccinia psidii MF-1</name>
    <dbReference type="NCBI Taxonomy" id="1389203"/>
    <lineage>
        <taxon>Eukaryota</taxon>
        <taxon>Fungi</taxon>
        <taxon>Dikarya</taxon>
        <taxon>Basidiomycota</taxon>
        <taxon>Pucciniomycotina</taxon>
        <taxon>Pucciniomycetes</taxon>
        <taxon>Pucciniales</taxon>
        <taxon>Sphaerophragmiaceae</taxon>
        <taxon>Austropuccinia</taxon>
    </lineage>
</organism>
<keyword evidence="3" id="KW-1185">Reference proteome</keyword>
<name>A0A9Q3D4B2_9BASI</name>